<dbReference type="Pfam" id="PF06725">
    <property type="entry name" value="3D"/>
    <property type="match status" value="1"/>
</dbReference>
<dbReference type="Pfam" id="PF03562">
    <property type="entry name" value="MltA"/>
    <property type="match status" value="1"/>
</dbReference>
<keyword evidence="3" id="KW-0456">Lyase</keyword>
<dbReference type="GO" id="GO:0071555">
    <property type="term" value="P:cell wall organization"/>
    <property type="evidence" value="ECO:0007669"/>
    <property type="project" value="UniProtKB-KW"/>
</dbReference>
<comment type="catalytic activity">
    <reaction evidence="1">
        <text>Exolytic cleavage of the (1-&gt;4)-beta-glycosidic linkage between N-acetylmuramic acid (MurNAc) and N-acetylglucosamine (GlcNAc) residues in peptidoglycan, from either the reducing or the non-reducing ends of the peptidoglycan chains, with concomitant formation of a 1,6-anhydrobond in the MurNAc residue.</text>
        <dbReference type="EC" id="4.2.2.n1"/>
    </reaction>
</comment>
<dbReference type="CDD" id="cd14668">
    <property type="entry name" value="mlta_B"/>
    <property type="match status" value="1"/>
</dbReference>
<evidence type="ECO:0000313" key="9">
    <source>
        <dbReference type="Proteomes" id="UP000325255"/>
    </source>
</evidence>
<keyword evidence="4" id="KW-0961">Cell wall biogenesis/degradation</keyword>
<dbReference type="SMART" id="SM00925">
    <property type="entry name" value="MltA"/>
    <property type="match status" value="1"/>
</dbReference>
<proteinExistence type="predicted"/>
<dbReference type="EMBL" id="VWPK01000049">
    <property type="protein sequence ID" value="KAA5609488.1"/>
    <property type="molecule type" value="Genomic_DNA"/>
</dbReference>
<feature type="chain" id="PRO_5024347639" description="peptidoglycan lytic exotransglycosylase" evidence="6">
    <location>
        <begin position="23"/>
        <end position="402"/>
    </location>
</feature>
<dbReference type="InterPro" id="IPR026044">
    <property type="entry name" value="MltA"/>
</dbReference>
<evidence type="ECO:0000256" key="2">
    <source>
        <dbReference type="ARBA" id="ARBA00012587"/>
    </source>
</evidence>
<dbReference type="InterPro" id="IPR005300">
    <property type="entry name" value="MltA_B"/>
</dbReference>
<organism evidence="8 9">
    <name type="scientific">Rhodovastum atsumiense</name>
    <dbReference type="NCBI Taxonomy" id="504468"/>
    <lineage>
        <taxon>Bacteria</taxon>
        <taxon>Pseudomonadati</taxon>
        <taxon>Pseudomonadota</taxon>
        <taxon>Alphaproteobacteria</taxon>
        <taxon>Acetobacterales</taxon>
        <taxon>Acetobacteraceae</taxon>
        <taxon>Rhodovastum</taxon>
    </lineage>
</organism>
<keyword evidence="9" id="KW-1185">Reference proteome</keyword>
<dbReference type="SUPFAM" id="SSF50685">
    <property type="entry name" value="Barwin-like endoglucanases"/>
    <property type="match status" value="1"/>
</dbReference>
<dbReference type="EC" id="4.2.2.n1" evidence="2"/>
<sequence>MRQGLRRALARLAVPLAVLGLAACVAPPPPSPEGGAMTLAPVGFDRLPGWQADRTAEAVPAFLAGCSAMRPGGDLGGTGEAAARGGDPLQWRASCEAARALPPGDEAAARRFFEGYFQPWAIAGNGNPNGLFTGYFEPEVAGARSPGGQYRVPLLGRPTDLIQVDLGEFAPDLKGRRLVGRMDGGRLLPYWDRAAIEGGALSRQRLGLLWLTDPVDAFVLQIQGSGRVRLPQGRVVRVSYAAQNGRPYVPIGRVLAERGEMKLDQVSMPAIRAWLDAHPAEAQEVMNQNPSYVFFRELLGVREDEGPPGALGAGLTPGRSIAIDRAYLPLGAPVWLDTTDPLTGAKLQRLTMAQDLGGAIKGPVRADVFWGWGPDAEARAGRMRQPGTQYVLLPKAVQAASR</sequence>
<dbReference type="GO" id="GO:0019867">
    <property type="term" value="C:outer membrane"/>
    <property type="evidence" value="ECO:0007669"/>
    <property type="project" value="InterPro"/>
</dbReference>
<reference evidence="8 9" key="1">
    <citation type="submission" date="2019-09" db="EMBL/GenBank/DDBJ databases">
        <title>Genome sequence of Rhodovastum atsumiense, a diverse member of the Acetobacteraceae family of non-sulfur purple photosynthetic bacteria.</title>
        <authorList>
            <person name="Meyer T."/>
            <person name="Kyndt J."/>
        </authorList>
    </citation>
    <scope>NUCLEOTIDE SEQUENCE [LARGE SCALE GENOMIC DNA]</scope>
    <source>
        <strain evidence="8 9">DSM 21279</strain>
    </source>
</reference>
<evidence type="ECO:0000256" key="5">
    <source>
        <dbReference type="ARBA" id="ARBA00030918"/>
    </source>
</evidence>
<dbReference type="InterPro" id="IPR036908">
    <property type="entry name" value="RlpA-like_sf"/>
</dbReference>
<evidence type="ECO:0000259" key="7">
    <source>
        <dbReference type="SMART" id="SM00925"/>
    </source>
</evidence>
<dbReference type="AlphaFoldDB" id="A0A5M6IPJ8"/>
<dbReference type="PIRSF" id="PIRSF019422">
    <property type="entry name" value="MltA"/>
    <property type="match status" value="1"/>
</dbReference>
<feature type="signal peptide" evidence="6">
    <location>
        <begin position="1"/>
        <end position="22"/>
    </location>
</feature>
<dbReference type="Gene3D" id="2.40.40.10">
    <property type="entry name" value="RlpA-like domain"/>
    <property type="match status" value="1"/>
</dbReference>
<accession>A0A5M6IPJ8</accession>
<name>A0A5M6IPJ8_9PROT</name>
<dbReference type="GO" id="GO:0009254">
    <property type="term" value="P:peptidoglycan turnover"/>
    <property type="evidence" value="ECO:0007669"/>
    <property type="project" value="InterPro"/>
</dbReference>
<gene>
    <name evidence="8" type="ORF">F1189_23835</name>
</gene>
<dbReference type="OrthoDB" id="9783686at2"/>
<dbReference type="PANTHER" id="PTHR30124:SF0">
    <property type="entry name" value="MEMBRANE-BOUND LYTIC MUREIN TRANSGLYCOSYLASE A"/>
    <property type="match status" value="1"/>
</dbReference>
<evidence type="ECO:0000256" key="1">
    <source>
        <dbReference type="ARBA" id="ARBA00001420"/>
    </source>
</evidence>
<evidence type="ECO:0000256" key="4">
    <source>
        <dbReference type="ARBA" id="ARBA00023316"/>
    </source>
</evidence>
<dbReference type="GO" id="GO:0009253">
    <property type="term" value="P:peptidoglycan catabolic process"/>
    <property type="evidence" value="ECO:0007669"/>
    <property type="project" value="TreeGrafter"/>
</dbReference>
<dbReference type="Proteomes" id="UP000325255">
    <property type="component" value="Unassembled WGS sequence"/>
</dbReference>
<dbReference type="RefSeq" id="WP_150043540.1">
    <property type="nucleotide sequence ID" value="NZ_OW485601.1"/>
</dbReference>
<dbReference type="CDD" id="cd14485">
    <property type="entry name" value="mltA_like_LT_A"/>
    <property type="match status" value="1"/>
</dbReference>
<keyword evidence="6" id="KW-0732">Signal</keyword>
<dbReference type="Gene3D" id="2.40.240.50">
    <property type="entry name" value="Barwin-like endoglucanases"/>
    <property type="match status" value="1"/>
</dbReference>
<dbReference type="InterPro" id="IPR010611">
    <property type="entry name" value="3D_dom"/>
</dbReference>
<dbReference type="GO" id="GO:0008933">
    <property type="term" value="F:peptidoglycan lytic transglycosylase activity"/>
    <property type="evidence" value="ECO:0007669"/>
    <property type="project" value="TreeGrafter"/>
</dbReference>
<dbReference type="PROSITE" id="PS51257">
    <property type="entry name" value="PROKAR_LIPOPROTEIN"/>
    <property type="match status" value="1"/>
</dbReference>
<evidence type="ECO:0000313" key="8">
    <source>
        <dbReference type="EMBL" id="KAA5609488.1"/>
    </source>
</evidence>
<dbReference type="GO" id="GO:0004553">
    <property type="term" value="F:hydrolase activity, hydrolyzing O-glycosyl compounds"/>
    <property type="evidence" value="ECO:0007669"/>
    <property type="project" value="InterPro"/>
</dbReference>
<evidence type="ECO:0000256" key="3">
    <source>
        <dbReference type="ARBA" id="ARBA00023239"/>
    </source>
</evidence>
<evidence type="ECO:0000256" key="6">
    <source>
        <dbReference type="SAM" id="SignalP"/>
    </source>
</evidence>
<protein>
    <recommendedName>
        <fullName evidence="2">peptidoglycan lytic exotransglycosylase</fullName>
        <ecNumber evidence="2">4.2.2.n1</ecNumber>
    </recommendedName>
    <alternativeName>
        <fullName evidence="5">Murein hydrolase A</fullName>
    </alternativeName>
</protein>
<dbReference type="PANTHER" id="PTHR30124">
    <property type="entry name" value="MEMBRANE-BOUND LYTIC MUREIN TRANSGLYCOSYLASE A"/>
    <property type="match status" value="1"/>
</dbReference>
<feature type="domain" description="Lytic transglycosylase MltA" evidence="7">
    <location>
        <begin position="139"/>
        <end position="296"/>
    </location>
</feature>
<comment type="caution">
    <text evidence="8">The sequence shown here is derived from an EMBL/GenBank/DDBJ whole genome shotgun (WGS) entry which is preliminary data.</text>
</comment>